<feature type="transmembrane region" description="Helical" evidence="1">
    <location>
        <begin position="23"/>
        <end position="48"/>
    </location>
</feature>
<organism evidence="2 3">
    <name type="scientific">Cohnella lubricantis</name>
    <dbReference type="NCBI Taxonomy" id="2163172"/>
    <lineage>
        <taxon>Bacteria</taxon>
        <taxon>Bacillati</taxon>
        <taxon>Bacillota</taxon>
        <taxon>Bacilli</taxon>
        <taxon>Bacillales</taxon>
        <taxon>Paenibacillaceae</taxon>
        <taxon>Cohnella</taxon>
    </lineage>
</organism>
<gene>
    <name evidence="2" type="ORF">H4Q31_13480</name>
</gene>
<keyword evidence="1" id="KW-0472">Membrane</keyword>
<evidence type="ECO:0000313" key="3">
    <source>
        <dbReference type="Proteomes" id="UP000574133"/>
    </source>
</evidence>
<keyword evidence="3" id="KW-1185">Reference proteome</keyword>
<reference evidence="2 3" key="1">
    <citation type="submission" date="2020-08" db="EMBL/GenBank/DDBJ databases">
        <title>Cohnella phylogeny.</title>
        <authorList>
            <person name="Dunlap C."/>
        </authorList>
    </citation>
    <scope>NUCLEOTIDE SEQUENCE [LARGE SCALE GENOMIC DNA]</scope>
    <source>
        <strain evidence="2 3">DSM 103658</strain>
    </source>
</reference>
<name>A0A841TAI7_9BACL</name>
<proteinExistence type="predicted"/>
<evidence type="ECO:0000256" key="1">
    <source>
        <dbReference type="SAM" id="Phobius"/>
    </source>
</evidence>
<keyword evidence="1" id="KW-0812">Transmembrane</keyword>
<protein>
    <submittedName>
        <fullName evidence="2">YqzM family protein</fullName>
    </submittedName>
</protein>
<sequence>MENVYEDPRKHINEEPRDDLNDLMVGFGGMAAFMFIVFTIAVIIKYAIA</sequence>
<accession>A0A841TAI7</accession>
<dbReference type="Proteomes" id="UP000574133">
    <property type="component" value="Unassembled WGS sequence"/>
</dbReference>
<keyword evidence="1" id="KW-1133">Transmembrane helix</keyword>
<dbReference type="AlphaFoldDB" id="A0A841TAI7"/>
<dbReference type="EMBL" id="JACJVN010000053">
    <property type="protein sequence ID" value="MBB6678314.1"/>
    <property type="molecule type" value="Genomic_DNA"/>
</dbReference>
<dbReference type="RefSeq" id="WP_185179580.1">
    <property type="nucleotide sequence ID" value="NZ_CBCSEP010000010.1"/>
</dbReference>
<comment type="caution">
    <text evidence="2">The sequence shown here is derived from an EMBL/GenBank/DDBJ whole genome shotgun (WGS) entry which is preliminary data.</text>
</comment>
<evidence type="ECO:0000313" key="2">
    <source>
        <dbReference type="EMBL" id="MBB6678314.1"/>
    </source>
</evidence>